<organism evidence="1 2">
    <name type="scientific">Paraburkholderia youngii</name>
    <dbReference type="NCBI Taxonomy" id="2782701"/>
    <lineage>
        <taxon>Bacteria</taxon>
        <taxon>Pseudomonadati</taxon>
        <taxon>Pseudomonadota</taxon>
        <taxon>Betaproteobacteria</taxon>
        <taxon>Burkholderiales</taxon>
        <taxon>Burkholderiaceae</taxon>
        <taxon>Paraburkholderia</taxon>
    </lineage>
</organism>
<accession>A0ABX2P0W9</accession>
<protein>
    <submittedName>
        <fullName evidence="1">Uncharacterized protein</fullName>
    </submittedName>
</protein>
<name>A0ABX2P0W9_9BURK</name>
<sequence length="65" mass="7197">MWCCTEDGSWPPGVGLQEQAPNRPVLLRSKGAVVSDRGKVIHEGWQVRVEKMSASKPFDDASLRC</sequence>
<gene>
    <name evidence="1" type="ORF">FSB64_40620</name>
</gene>
<dbReference type="Proteomes" id="UP000821598">
    <property type="component" value="Unassembled WGS sequence"/>
</dbReference>
<proteinExistence type="predicted"/>
<comment type="caution">
    <text evidence="1">The sequence shown here is derived from an EMBL/GenBank/DDBJ whole genome shotgun (WGS) entry which is preliminary data.</text>
</comment>
<keyword evidence="2" id="KW-1185">Reference proteome</keyword>
<evidence type="ECO:0000313" key="1">
    <source>
        <dbReference type="EMBL" id="NVI09750.1"/>
    </source>
</evidence>
<dbReference type="EMBL" id="VOMC01000130">
    <property type="protein sequence ID" value="NVI09750.1"/>
    <property type="molecule type" value="Genomic_DNA"/>
</dbReference>
<evidence type="ECO:0000313" key="2">
    <source>
        <dbReference type="Proteomes" id="UP000821598"/>
    </source>
</evidence>
<reference evidence="1 2" key="1">
    <citation type="submission" date="2019-08" db="EMBL/GenBank/DDBJ databases">
        <title>Paraburkholderia simonii sp. nov. and P. youngii sp. nov. Brazilian and Mexican Mimosa-associated rhizobia.</title>
        <authorList>
            <person name="Mavima L."/>
            <person name="Beukes C.W."/>
            <person name="Palmer M."/>
            <person name="De Meyer S.E."/>
            <person name="James E.K."/>
            <person name="Maluk M."/>
            <person name="Avontuur J.R."/>
            <person name="Chan W.Y."/>
            <person name="Venter S.N."/>
            <person name="Steenkamp E.T."/>
        </authorList>
    </citation>
    <scope>NUCLEOTIDE SEQUENCE [LARGE SCALE GENOMIC DNA]</scope>
    <source>
        <strain evidence="1 2">JPY454</strain>
    </source>
</reference>